<dbReference type="AlphaFoldDB" id="A0A7W9NJL9"/>
<dbReference type="Pfam" id="PF08327">
    <property type="entry name" value="AHSA1"/>
    <property type="match status" value="1"/>
</dbReference>
<keyword evidence="4" id="KW-1185">Reference proteome</keyword>
<feature type="domain" description="Activator of Hsp90 ATPase homologue 1/2-like C-terminal" evidence="2">
    <location>
        <begin position="11"/>
        <end position="149"/>
    </location>
</feature>
<dbReference type="Proteomes" id="UP000585638">
    <property type="component" value="Unassembled WGS sequence"/>
</dbReference>
<protein>
    <submittedName>
        <fullName evidence="3">Uncharacterized protein YndB with AHSA1/START domain</fullName>
    </submittedName>
</protein>
<gene>
    <name evidence="3" type="ORF">BJ998_006015</name>
</gene>
<evidence type="ECO:0000313" key="4">
    <source>
        <dbReference type="Proteomes" id="UP000585638"/>
    </source>
</evidence>
<dbReference type="SUPFAM" id="SSF55961">
    <property type="entry name" value="Bet v1-like"/>
    <property type="match status" value="1"/>
</dbReference>
<dbReference type="Gene3D" id="3.30.530.20">
    <property type="match status" value="1"/>
</dbReference>
<evidence type="ECO:0000313" key="3">
    <source>
        <dbReference type="EMBL" id="MBB5894819.1"/>
    </source>
</evidence>
<sequence length="156" mass="17102">MGVQVNRVFINAKPQQVWDAITNPEFNDKYAYRCVSEYDLRVGGAFRALANKEMLEHGAPEVAIDGEVLECDPPRRLVQTWHAMFSPEIAAEPATTLTWELEEQYGSTRLTVTHETPDAPLTAAMTSGDIADAGGGWPYLLSDLKTFVETGAPMGG</sequence>
<evidence type="ECO:0000259" key="2">
    <source>
        <dbReference type="Pfam" id="PF08327"/>
    </source>
</evidence>
<dbReference type="InterPro" id="IPR013538">
    <property type="entry name" value="ASHA1/2-like_C"/>
</dbReference>
<reference evidence="3 4" key="1">
    <citation type="submission" date="2020-08" db="EMBL/GenBank/DDBJ databases">
        <title>Sequencing the genomes of 1000 actinobacteria strains.</title>
        <authorList>
            <person name="Klenk H.-P."/>
        </authorList>
    </citation>
    <scope>NUCLEOTIDE SEQUENCE [LARGE SCALE GENOMIC DNA]</scope>
    <source>
        <strain evidence="3 4">DSM 43851</strain>
    </source>
</reference>
<dbReference type="RefSeq" id="WP_184866693.1">
    <property type="nucleotide sequence ID" value="NZ_JACHIR010000001.1"/>
</dbReference>
<name>A0A7W9NJL9_9PSEU</name>
<accession>A0A7W9NJL9</accession>
<dbReference type="InterPro" id="IPR023393">
    <property type="entry name" value="START-like_dom_sf"/>
</dbReference>
<dbReference type="EMBL" id="JACHIR010000001">
    <property type="protein sequence ID" value="MBB5894819.1"/>
    <property type="molecule type" value="Genomic_DNA"/>
</dbReference>
<evidence type="ECO:0000256" key="1">
    <source>
        <dbReference type="ARBA" id="ARBA00006817"/>
    </source>
</evidence>
<organism evidence="3 4">
    <name type="scientific">Kutzneria kofuensis</name>
    <dbReference type="NCBI Taxonomy" id="103725"/>
    <lineage>
        <taxon>Bacteria</taxon>
        <taxon>Bacillati</taxon>
        <taxon>Actinomycetota</taxon>
        <taxon>Actinomycetes</taxon>
        <taxon>Pseudonocardiales</taxon>
        <taxon>Pseudonocardiaceae</taxon>
        <taxon>Kutzneria</taxon>
    </lineage>
</organism>
<comment type="caution">
    <text evidence="3">The sequence shown here is derived from an EMBL/GenBank/DDBJ whole genome shotgun (WGS) entry which is preliminary data.</text>
</comment>
<proteinExistence type="inferred from homology"/>
<dbReference type="CDD" id="cd08893">
    <property type="entry name" value="SRPBCC_CalC_Aha1-like_GntR-HTH"/>
    <property type="match status" value="1"/>
</dbReference>
<comment type="similarity">
    <text evidence="1">Belongs to the AHA1 family.</text>
</comment>